<sequence>MEATPPPLDQSSNMAAHNRGARLFRSLLSRCWNPGPGPSWTRSVLDPVLDQVHPGPGPASGAGCPACLTRTCTGSRSRTRISSVNCLDVHVEKHPDRVALIWERDELSRHQHRYRTGNVSLSITTKQGAAGDHRPPRQHAEEPWDPEGGRVAIYMPISPMAVAAMLACARIGAVHTVVFAGFSSEALAGRIQDGESNHTDSK</sequence>
<feature type="compositionally biased region" description="Basic and acidic residues" evidence="2">
    <location>
        <begin position="131"/>
        <end position="142"/>
    </location>
</feature>
<dbReference type="Proteomes" id="UP001153269">
    <property type="component" value="Unassembled WGS sequence"/>
</dbReference>
<proteinExistence type="predicted"/>
<protein>
    <recommendedName>
        <fullName evidence="1">acetate--CoA ligase</fullName>
        <ecNumber evidence="1">6.2.1.1</ecNumber>
    </recommendedName>
</protein>
<dbReference type="InterPro" id="IPR000873">
    <property type="entry name" value="AMP-dep_synth/lig_dom"/>
</dbReference>
<dbReference type="GO" id="GO:0003987">
    <property type="term" value="F:acetate-CoA ligase activity"/>
    <property type="evidence" value="ECO:0007669"/>
    <property type="project" value="UniProtKB-EC"/>
</dbReference>
<dbReference type="PANTHER" id="PTHR24095:SF14">
    <property type="entry name" value="ACETYL-COENZYME A SYNTHETASE 1"/>
    <property type="match status" value="1"/>
</dbReference>
<feature type="region of interest" description="Disordered" evidence="2">
    <location>
        <begin position="125"/>
        <end position="146"/>
    </location>
</feature>
<evidence type="ECO:0000313" key="4">
    <source>
        <dbReference type="EMBL" id="CAB1416027.1"/>
    </source>
</evidence>
<dbReference type="PANTHER" id="PTHR24095">
    <property type="entry name" value="ACETYL-COENZYME A SYNTHETASE"/>
    <property type="match status" value="1"/>
</dbReference>
<name>A0A9N7Y7Y6_PLEPL</name>
<dbReference type="Gene3D" id="3.40.50.12780">
    <property type="entry name" value="N-terminal domain of ligase-like"/>
    <property type="match status" value="1"/>
</dbReference>
<dbReference type="GO" id="GO:0005739">
    <property type="term" value="C:mitochondrion"/>
    <property type="evidence" value="ECO:0007669"/>
    <property type="project" value="TreeGrafter"/>
</dbReference>
<evidence type="ECO:0000256" key="1">
    <source>
        <dbReference type="ARBA" id="ARBA00013275"/>
    </source>
</evidence>
<evidence type="ECO:0000313" key="5">
    <source>
        <dbReference type="Proteomes" id="UP001153269"/>
    </source>
</evidence>
<dbReference type="EC" id="6.2.1.1" evidence="1"/>
<keyword evidence="5" id="KW-1185">Reference proteome</keyword>
<dbReference type="Pfam" id="PF00501">
    <property type="entry name" value="AMP-binding"/>
    <property type="match status" value="1"/>
</dbReference>
<dbReference type="AlphaFoldDB" id="A0A9N7Y7Y6"/>
<dbReference type="SUPFAM" id="SSF56801">
    <property type="entry name" value="Acetyl-CoA synthetase-like"/>
    <property type="match status" value="1"/>
</dbReference>
<dbReference type="InterPro" id="IPR042099">
    <property type="entry name" value="ANL_N_sf"/>
</dbReference>
<reference evidence="4" key="1">
    <citation type="submission" date="2020-03" db="EMBL/GenBank/DDBJ databases">
        <authorList>
            <person name="Weist P."/>
        </authorList>
    </citation>
    <scope>NUCLEOTIDE SEQUENCE</scope>
</reference>
<evidence type="ECO:0000256" key="2">
    <source>
        <dbReference type="SAM" id="MobiDB-lite"/>
    </source>
</evidence>
<comment type="caution">
    <text evidence="4">The sequence shown here is derived from an EMBL/GenBank/DDBJ whole genome shotgun (WGS) entry which is preliminary data.</text>
</comment>
<feature type="domain" description="AMP-dependent synthetase/ligase" evidence="3">
    <location>
        <begin position="148"/>
        <end position="196"/>
    </location>
</feature>
<gene>
    <name evidence="4" type="ORF">PLEPLA_LOCUS3746</name>
</gene>
<dbReference type="GO" id="GO:0006085">
    <property type="term" value="P:acetyl-CoA biosynthetic process"/>
    <property type="evidence" value="ECO:0007669"/>
    <property type="project" value="TreeGrafter"/>
</dbReference>
<dbReference type="EMBL" id="CADEAL010000185">
    <property type="protein sequence ID" value="CAB1416027.1"/>
    <property type="molecule type" value="Genomic_DNA"/>
</dbReference>
<accession>A0A9N7Y7Y6</accession>
<organism evidence="4 5">
    <name type="scientific">Pleuronectes platessa</name>
    <name type="common">European plaice</name>
    <dbReference type="NCBI Taxonomy" id="8262"/>
    <lineage>
        <taxon>Eukaryota</taxon>
        <taxon>Metazoa</taxon>
        <taxon>Chordata</taxon>
        <taxon>Craniata</taxon>
        <taxon>Vertebrata</taxon>
        <taxon>Euteleostomi</taxon>
        <taxon>Actinopterygii</taxon>
        <taxon>Neopterygii</taxon>
        <taxon>Teleostei</taxon>
        <taxon>Neoteleostei</taxon>
        <taxon>Acanthomorphata</taxon>
        <taxon>Carangaria</taxon>
        <taxon>Pleuronectiformes</taxon>
        <taxon>Pleuronectoidei</taxon>
        <taxon>Pleuronectidae</taxon>
        <taxon>Pleuronectes</taxon>
    </lineage>
</organism>
<evidence type="ECO:0000259" key="3">
    <source>
        <dbReference type="Pfam" id="PF00501"/>
    </source>
</evidence>